<dbReference type="PRINTS" id="PR00598">
    <property type="entry name" value="HTHMARR"/>
</dbReference>
<gene>
    <name evidence="5" type="ORF">D1832_05135</name>
</gene>
<dbReference type="AlphaFoldDB" id="A0A417Z7K7"/>
<evidence type="ECO:0000313" key="5">
    <source>
        <dbReference type="EMBL" id="RHW46620.1"/>
    </source>
</evidence>
<evidence type="ECO:0000256" key="3">
    <source>
        <dbReference type="ARBA" id="ARBA00023163"/>
    </source>
</evidence>
<evidence type="ECO:0000256" key="1">
    <source>
        <dbReference type="ARBA" id="ARBA00023015"/>
    </source>
</evidence>
<sequence length="146" mass="16008">MAIPSRPTHESDLASLLALTARRMRQAHLDSLEPYGITPQLSRALAMIERLSGDGEVRPSSIAARLDISARSATEVVDALEERGLVERHPSPSDRRATALTLTDAGRALRQEIGAVRAEQTHELTRHLTGDEQELLRALLTKMLDA</sequence>
<dbReference type="InterPro" id="IPR023187">
    <property type="entry name" value="Tscrpt_reg_MarR-type_CS"/>
</dbReference>
<keyword evidence="3" id="KW-0804">Transcription</keyword>
<dbReference type="PROSITE" id="PS50995">
    <property type="entry name" value="HTH_MARR_2"/>
    <property type="match status" value="1"/>
</dbReference>
<dbReference type="SUPFAM" id="SSF46785">
    <property type="entry name" value="Winged helix' DNA-binding domain"/>
    <property type="match status" value="1"/>
</dbReference>
<evidence type="ECO:0000313" key="6">
    <source>
        <dbReference type="Proteomes" id="UP000285376"/>
    </source>
</evidence>
<dbReference type="InterPro" id="IPR039422">
    <property type="entry name" value="MarR/SlyA-like"/>
</dbReference>
<proteinExistence type="predicted"/>
<name>A0A417Z7K7_9MICO</name>
<dbReference type="PROSITE" id="PS01117">
    <property type="entry name" value="HTH_MARR_1"/>
    <property type="match status" value="1"/>
</dbReference>
<accession>A0A417Z7K7</accession>
<dbReference type="GO" id="GO:0003700">
    <property type="term" value="F:DNA-binding transcription factor activity"/>
    <property type="evidence" value="ECO:0007669"/>
    <property type="project" value="InterPro"/>
</dbReference>
<protein>
    <submittedName>
        <fullName evidence="5">MarR family transcriptional regulator</fullName>
    </submittedName>
</protein>
<dbReference type="SMART" id="SM00347">
    <property type="entry name" value="HTH_MARR"/>
    <property type="match status" value="1"/>
</dbReference>
<dbReference type="RefSeq" id="WP_118912902.1">
    <property type="nucleotide sequence ID" value="NZ_CBCRVH010000003.1"/>
</dbReference>
<keyword evidence="1" id="KW-0805">Transcription regulation</keyword>
<dbReference type="InterPro" id="IPR036390">
    <property type="entry name" value="WH_DNA-bd_sf"/>
</dbReference>
<comment type="caution">
    <text evidence="5">The sequence shown here is derived from an EMBL/GenBank/DDBJ whole genome shotgun (WGS) entry which is preliminary data.</text>
</comment>
<dbReference type="EMBL" id="QWLM01000004">
    <property type="protein sequence ID" value="RHW46620.1"/>
    <property type="molecule type" value="Genomic_DNA"/>
</dbReference>
<dbReference type="Pfam" id="PF12802">
    <property type="entry name" value="MarR_2"/>
    <property type="match status" value="1"/>
</dbReference>
<feature type="domain" description="HTH marR-type" evidence="4">
    <location>
        <begin position="10"/>
        <end position="145"/>
    </location>
</feature>
<dbReference type="PANTHER" id="PTHR33164">
    <property type="entry name" value="TRANSCRIPTIONAL REGULATOR, MARR FAMILY"/>
    <property type="match status" value="1"/>
</dbReference>
<keyword evidence="2" id="KW-0238">DNA-binding</keyword>
<dbReference type="InterPro" id="IPR036388">
    <property type="entry name" value="WH-like_DNA-bd_sf"/>
</dbReference>
<dbReference type="GO" id="GO:0006950">
    <property type="term" value="P:response to stress"/>
    <property type="evidence" value="ECO:0007669"/>
    <property type="project" value="TreeGrafter"/>
</dbReference>
<reference evidence="5 6" key="1">
    <citation type="submission" date="2018-08" db="EMBL/GenBank/DDBJ databases">
        <title>Whole genome sequence analysis of Dermacoccus abyssi bacteria isolated from Deep Mariana trench Micromonospora spp reveals genes involved in the environmental adaptation and production of secondary metabolites.</title>
        <authorList>
            <person name="Abdel-Mageed W.M."/>
            <person name="Lehri B."/>
            <person name="Nouioui I."/>
            <person name="Goodfellow I."/>
            <person name="Jaspars M."/>
            <person name="Karlyshev A."/>
        </authorList>
    </citation>
    <scope>NUCLEOTIDE SEQUENCE [LARGE SCALE GENOMIC DNA]</scope>
    <source>
        <strain evidence="5 6">MT1.1</strain>
    </source>
</reference>
<evidence type="ECO:0000259" key="4">
    <source>
        <dbReference type="PROSITE" id="PS50995"/>
    </source>
</evidence>
<dbReference type="GO" id="GO:0003677">
    <property type="term" value="F:DNA binding"/>
    <property type="evidence" value="ECO:0007669"/>
    <property type="project" value="UniProtKB-KW"/>
</dbReference>
<dbReference type="PANTHER" id="PTHR33164:SF99">
    <property type="entry name" value="MARR FAMILY REGULATORY PROTEIN"/>
    <property type="match status" value="1"/>
</dbReference>
<evidence type="ECO:0000256" key="2">
    <source>
        <dbReference type="ARBA" id="ARBA00023125"/>
    </source>
</evidence>
<dbReference type="Proteomes" id="UP000285376">
    <property type="component" value="Unassembled WGS sequence"/>
</dbReference>
<dbReference type="InterPro" id="IPR000835">
    <property type="entry name" value="HTH_MarR-typ"/>
</dbReference>
<dbReference type="Gene3D" id="1.10.10.10">
    <property type="entry name" value="Winged helix-like DNA-binding domain superfamily/Winged helix DNA-binding domain"/>
    <property type="match status" value="1"/>
</dbReference>
<organism evidence="5 6">
    <name type="scientific">Dermacoccus abyssi</name>
    <dbReference type="NCBI Taxonomy" id="322596"/>
    <lineage>
        <taxon>Bacteria</taxon>
        <taxon>Bacillati</taxon>
        <taxon>Actinomycetota</taxon>
        <taxon>Actinomycetes</taxon>
        <taxon>Micrococcales</taxon>
        <taxon>Dermacoccaceae</taxon>
        <taxon>Dermacoccus</taxon>
    </lineage>
</organism>